<evidence type="ECO:0000256" key="3">
    <source>
        <dbReference type="ARBA" id="ARBA00022692"/>
    </source>
</evidence>
<reference evidence="9 10" key="1">
    <citation type="submission" date="2017-06" db="EMBL/GenBank/DDBJ databases">
        <authorList>
            <person name="Kim H.J."/>
            <person name="Triplett B.A."/>
        </authorList>
    </citation>
    <scope>NUCLEOTIDE SEQUENCE [LARGE SCALE GENOMIC DNA]</scope>
    <source>
        <strain evidence="9 10">CGMCC 4.2132</strain>
    </source>
</reference>
<sequence length="820" mass="85453">MIVTVTWFRLELRRRWRSLVVLALLVAFATATVLASVAGARRGGTAVDRLAALTLPATVAVLPNEPGFDWAGIRALPQVEALTEFPVSGFGVDGISNSEEVSAFPPVDDELLRTIERPVVLEGRLPDPTRIDEVVVSSRFPATYHRGVGDRLTLRLMSVEQAGSDDFDPSGSDPLLGPSVPVTIVGVIRSTWFAEKLGDRGGVLPSAALFARYHANIVGPKGYINALVRLKGGEAAIPAFREGLVRASKRSDIDMWNIEMKIIAPSRQVAHFEAASLLAFGLAALAAAIVLIGQSVARYTAATMADLQVLRAVGLTPRQAVVAASAGPFLAALAGTTLGIVSAAAASTWMPIGAAALLEPHPGFDVDWLILGTGWALILALVLAGSAASAALALVATRGRISGRRSGVALAAARAGLPVPIVIGARFALEPGRGKSAVPVRPALVGAIAGVVGVLAAFTFSAGVRDATENPARFGQTHQLEIFLGFNNEDFVPSYRQMLETVARDPAVQAVNDARIAVAEAEVPATRTATGAGAEKSRSAPVTVYTYDPVGGPLPVVLFEGRMPATPEEIVLGPSSADALGVAVGGRVPMGGGPTPVPMTVTGIGFMPEGPHNGYADGGWVIPAGYDRLFAGAHFAFKFHGAEIALRPGTDLAAVKRRLESATAPPGGGGLPFTDPLPLPQVAQIRDVQSLPVLLAGFLALLAVGAVGHALATTVRRRRHEVAVLRALGMTRPQARWMVVTQATLLAVVGLLFGVPLGVAFGRTLWRIVADIAPLVYVPPLALWALLLAGPVTLLLANLLAAWPGSVATRLRIGHVLRTE</sequence>
<dbReference type="PANTHER" id="PTHR30572">
    <property type="entry name" value="MEMBRANE COMPONENT OF TRANSPORTER-RELATED"/>
    <property type="match status" value="1"/>
</dbReference>
<feature type="domain" description="ABC3 transporter permease C-terminal" evidence="8">
    <location>
        <begin position="694"/>
        <end position="803"/>
    </location>
</feature>
<feature type="transmembrane region" description="Helical" evidence="7">
    <location>
        <begin position="369"/>
        <end position="396"/>
    </location>
</feature>
<evidence type="ECO:0000256" key="7">
    <source>
        <dbReference type="SAM" id="Phobius"/>
    </source>
</evidence>
<feature type="transmembrane region" description="Helical" evidence="7">
    <location>
        <begin position="693"/>
        <end position="715"/>
    </location>
</feature>
<proteinExistence type="inferred from homology"/>
<dbReference type="OrthoDB" id="3543912at2"/>
<name>A0A239LBH1_9ACTN</name>
<keyword evidence="10" id="KW-1185">Reference proteome</keyword>
<dbReference type="GO" id="GO:0022857">
    <property type="term" value="F:transmembrane transporter activity"/>
    <property type="evidence" value="ECO:0007669"/>
    <property type="project" value="TreeGrafter"/>
</dbReference>
<protein>
    <submittedName>
        <fullName evidence="9">ABC-type transport system, involved in lipoprotein release, permease component</fullName>
    </submittedName>
</protein>
<dbReference type="AlphaFoldDB" id="A0A239LBH1"/>
<feature type="transmembrane region" description="Helical" evidence="7">
    <location>
        <begin position="320"/>
        <end position="349"/>
    </location>
</feature>
<keyword evidence="2" id="KW-1003">Cell membrane</keyword>
<feature type="transmembrane region" description="Helical" evidence="7">
    <location>
        <begin position="781"/>
        <end position="803"/>
    </location>
</feature>
<gene>
    <name evidence="9" type="ORF">SAMN05216276_103187</name>
</gene>
<evidence type="ECO:0000256" key="5">
    <source>
        <dbReference type="ARBA" id="ARBA00023136"/>
    </source>
</evidence>
<evidence type="ECO:0000313" key="9">
    <source>
        <dbReference type="EMBL" id="SNT27183.1"/>
    </source>
</evidence>
<evidence type="ECO:0000313" key="10">
    <source>
        <dbReference type="Proteomes" id="UP000198282"/>
    </source>
</evidence>
<dbReference type="EMBL" id="FZOD01000031">
    <property type="protein sequence ID" value="SNT27183.1"/>
    <property type="molecule type" value="Genomic_DNA"/>
</dbReference>
<evidence type="ECO:0000256" key="4">
    <source>
        <dbReference type="ARBA" id="ARBA00022989"/>
    </source>
</evidence>
<dbReference type="InterPro" id="IPR050250">
    <property type="entry name" value="Macrolide_Exporter_MacB"/>
</dbReference>
<keyword evidence="9" id="KW-0449">Lipoprotein</keyword>
<organism evidence="9 10">
    <name type="scientific">Streptosporangium subroseum</name>
    <dbReference type="NCBI Taxonomy" id="106412"/>
    <lineage>
        <taxon>Bacteria</taxon>
        <taxon>Bacillati</taxon>
        <taxon>Actinomycetota</taxon>
        <taxon>Actinomycetes</taxon>
        <taxon>Streptosporangiales</taxon>
        <taxon>Streptosporangiaceae</taxon>
        <taxon>Streptosporangium</taxon>
    </lineage>
</organism>
<dbReference type="InterPro" id="IPR003838">
    <property type="entry name" value="ABC3_permease_C"/>
</dbReference>
<dbReference type="GO" id="GO:0005886">
    <property type="term" value="C:plasma membrane"/>
    <property type="evidence" value="ECO:0007669"/>
    <property type="project" value="UniProtKB-SubCell"/>
</dbReference>
<evidence type="ECO:0000256" key="6">
    <source>
        <dbReference type="ARBA" id="ARBA00038076"/>
    </source>
</evidence>
<accession>A0A239LBH1</accession>
<comment type="subcellular location">
    <subcellularLocation>
        <location evidence="1">Cell membrane</location>
        <topology evidence="1">Multi-pass membrane protein</topology>
    </subcellularLocation>
</comment>
<comment type="similarity">
    <text evidence="6">Belongs to the ABC-4 integral membrane protein family.</text>
</comment>
<feature type="transmembrane region" description="Helical" evidence="7">
    <location>
        <begin position="736"/>
        <end position="761"/>
    </location>
</feature>
<dbReference type="RefSeq" id="WP_089210224.1">
    <property type="nucleotide sequence ID" value="NZ_FZOD01000031.1"/>
</dbReference>
<evidence type="ECO:0000256" key="1">
    <source>
        <dbReference type="ARBA" id="ARBA00004651"/>
    </source>
</evidence>
<dbReference type="Proteomes" id="UP000198282">
    <property type="component" value="Unassembled WGS sequence"/>
</dbReference>
<dbReference type="Pfam" id="PF02687">
    <property type="entry name" value="FtsX"/>
    <property type="match status" value="1"/>
</dbReference>
<dbReference type="PANTHER" id="PTHR30572:SF4">
    <property type="entry name" value="ABC TRANSPORTER PERMEASE YTRF"/>
    <property type="match status" value="1"/>
</dbReference>
<evidence type="ECO:0000256" key="2">
    <source>
        <dbReference type="ARBA" id="ARBA00022475"/>
    </source>
</evidence>
<feature type="transmembrane region" description="Helical" evidence="7">
    <location>
        <begin position="443"/>
        <end position="464"/>
    </location>
</feature>
<keyword evidence="4 7" id="KW-1133">Transmembrane helix</keyword>
<keyword evidence="3 7" id="KW-0812">Transmembrane</keyword>
<keyword evidence="5 7" id="KW-0472">Membrane</keyword>
<evidence type="ECO:0000259" key="8">
    <source>
        <dbReference type="Pfam" id="PF02687"/>
    </source>
</evidence>
<feature type="transmembrane region" description="Helical" evidence="7">
    <location>
        <begin position="277"/>
        <end position="299"/>
    </location>
</feature>